<evidence type="ECO:0000313" key="3">
    <source>
        <dbReference type="Proteomes" id="UP001063166"/>
    </source>
</evidence>
<comment type="caution">
    <text evidence="2">The sequence shown here is derived from an EMBL/GenBank/DDBJ whole genome shotgun (WGS) entry which is preliminary data.</text>
</comment>
<evidence type="ECO:0000256" key="1">
    <source>
        <dbReference type="SAM" id="MobiDB-lite"/>
    </source>
</evidence>
<reference evidence="2" key="1">
    <citation type="submission" date="2022-07" db="EMBL/GenBank/DDBJ databases">
        <title>The genome of Lyophyllum shimeji provides insight into the initial evolution of ectomycorrhizal fungal genome.</title>
        <authorList>
            <person name="Kobayashi Y."/>
            <person name="Shibata T."/>
            <person name="Hirakawa H."/>
            <person name="Shigenobu S."/>
            <person name="Nishiyama T."/>
            <person name="Yamada A."/>
            <person name="Hasebe M."/>
            <person name="Kawaguchi M."/>
        </authorList>
    </citation>
    <scope>NUCLEOTIDE SEQUENCE</scope>
    <source>
        <strain evidence="2">AT787</strain>
    </source>
</reference>
<dbReference type="Gene3D" id="3.80.10.10">
    <property type="entry name" value="Ribonuclease Inhibitor"/>
    <property type="match status" value="1"/>
</dbReference>
<keyword evidence="3" id="KW-1185">Reference proteome</keyword>
<dbReference type="EMBL" id="BRPK01000011">
    <property type="protein sequence ID" value="GLB42435.1"/>
    <property type="molecule type" value="Genomic_DNA"/>
</dbReference>
<feature type="compositionally biased region" description="Polar residues" evidence="1">
    <location>
        <begin position="107"/>
        <end position="127"/>
    </location>
</feature>
<feature type="region of interest" description="Disordered" evidence="1">
    <location>
        <begin position="98"/>
        <end position="139"/>
    </location>
</feature>
<dbReference type="AlphaFoldDB" id="A0A9P3PTA9"/>
<sequence>MLVHSASTITGQLRPSNIVPNVNGPIFQQPSLRNDSTINREGAGLLRVSSTSSQTLPKPSPHIAMPNVYHLLLRGLLDTFVDLLVVPLWHLTRNRPQASPQLEAVPSHSSSSRPRQIIPQTRSSLKNPSPTPVSVSPVAITGGPRSVSVTIGEHTSAANTTAEEQYQILSKRLLPLNDLGSGFEVTARIQGDSWSTESLQMLGQELNRLREEVGVQRWQNMTVVLPTVELAPEAASDILLHLPHLKSLTWTGHRQQLRQWSLFTDPSRLSSVSSLPHLTSLTLHAEISTEDCGFLLSHAASITHFEVHTVADVGSVLPAPPLGVILGQRTMFHLESLIISSSRVSSIGPMLDHFSFPNLRKIAFDFSRNKPDFDKDFSTIDWQNLKEVRLRCDMSPQTSHTIRRRCGWNTVHSHEVTRNLASFPDSRSRSTASPPLKTGSELLSDFPFIAATIGLDDDEASRTVRPGHGSAVVTLVR</sequence>
<accession>A0A9P3PTA9</accession>
<dbReference type="Proteomes" id="UP001063166">
    <property type="component" value="Unassembled WGS sequence"/>
</dbReference>
<proteinExistence type="predicted"/>
<dbReference type="InterPro" id="IPR032675">
    <property type="entry name" value="LRR_dom_sf"/>
</dbReference>
<evidence type="ECO:0000313" key="2">
    <source>
        <dbReference type="EMBL" id="GLB42435.1"/>
    </source>
</evidence>
<dbReference type="OrthoDB" id="3033502at2759"/>
<name>A0A9P3PTA9_LYOSH</name>
<protein>
    <submittedName>
        <fullName evidence="2">Uncharacterized protein</fullName>
    </submittedName>
</protein>
<organism evidence="2 3">
    <name type="scientific">Lyophyllum shimeji</name>
    <name type="common">Hon-shimeji</name>
    <name type="synonym">Tricholoma shimeji</name>
    <dbReference type="NCBI Taxonomy" id="47721"/>
    <lineage>
        <taxon>Eukaryota</taxon>
        <taxon>Fungi</taxon>
        <taxon>Dikarya</taxon>
        <taxon>Basidiomycota</taxon>
        <taxon>Agaricomycotina</taxon>
        <taxon>Agaricomycetes</taxon>
        <taxon>Agaricomycetidae</taxon>
        <taxon>Agaricales</taxon>
        <taxon>Tricholomatineae</taxon>
        <taxon>Lyophyllaceae</taxon>
        <taxon>Lyophyllum</taxon>
    </lineage>
</organism>
<gene>
    <name evidence="2" type="ORF">LshimejAT787_1104500</name>
</gene>